<gene>
    <name evidence="2" type="ORF">AVEN_39861_1</name>
</gene>
<dbReference type="Proteomes" id="UP000499080">
    <property type="component" value="Unassembled WGS sequence"/>
</dbReference>
<protein>
    <submittedName>
        <fullName evidence="2">Uncharacterized protein</fullName>
    </submittedName>
</protein>
<feature type="compositionally biased region" description="Basic and acidic residues" evidence="1">
    <location>
        <begin position="167"/>
        <end position="177"/>
    </location>
</feature>
<feature type="region of interest" description="Disordered" evidence="1">
    <location>
        <begin position="1"/>
        <end position="177"/>
    </location>
</feature>
<accession>A0A4Y2VRT8</accession>
<dbReference type="EMBL" id="BGPR01050940">
    <property type="protein sequence ID" value="GBO27899.1"/>
    <property type="molecule type" value="Genomic_DNA"/>
</dbReference>
<reference evidence="2 3" key="1">
    <citation type="journal article" date="2019" name="Sci. Rep.">
        <title>Orb-weaving spider Araneus ventricosus genome elucidates the spidroin gene catalogue.</title>
        <authorList>
            <person name="Kono N."/>
            <person name="Nakamura H."/>
            <person name="Ohtoshi R."/>
            <person name="Moran D.A.P."/>
            <person name="Shinohara A."/>
            <person name="Yoshida Y."/>
            <person name="Fujiwara M."/>
            <person name="Mori M."/>
            <person name="Tomita M."/>
            <person name="Arakawa K."/>
        </authorList>
    </citation>
    <scope>NUCLEOTIDE SEQUENCE [LARGE SCALE GENOMIC DNA]</scope>
</reference>
<keyword evidence="3" id="KW-1185">Reference proteome</keyword>
<evidence type="ECO:0000313" key="2">
    <source>
        <dbReference type="EMBL" id="GBO27899.1"/>
    </source>
</evidence>
<feature type="compositionally biased region" description="Basic and acidic residues" evidence="1">
    <location>
        <begin position="68"/>
        <end position="82"/>
    </location>
</feature>
<name>A0A4Y2VRT8_ARAVE</name>
<sequence>MGLLHAKSYVVSKRPPADVARKCGEGVPAQLSSSSSDRGSKLREGASSLTSGLTIRGRHLSLSDGSEEEHPLSLSRRSEGRHLSPQTDQRGRHPLTFLDGSEEAPPPPGGQRRHPSPILTDQRRHPPTSLTDQRGEASSHFLDGVREGGTLSHSLTDQRRHPLLTSRRPEGRHLSLL</sequence>
<dbReference type="AlphaFoldDB" id="A0A4Y2VRT8"/>
<evidence type="ECO:0000256" key="1">
    <source>
        <dbReference type="SAM" id="MobiDB-lite"/>
    </source>
</evidence>
<organism evidence="2 3">
    <name type="scientific">Araneus ventricosus</name>
    <name type="common">Orbweaver spider</name>
    <name type="synonym">Epeira ventricosa</name>
    <dbReference type="NCBI Taxonomy" id="182803"/>
    <lineage>
        <taxon>Eukaryota</taxon>
        <taxon>Metazoa</taxon>
        <taxon>Ecdysozoa</taxon>
        <taxon>Arthropoda</taxon>
        <taxon>Chelicerata</taxon>
        <taxon>Arachnida</taxon>
        <taxon>Araneae</taxon>
        <taxon>Araneomorphae</taxon>
        <taxon>Entelegynae</taxon>
        <taxon>Araneoidea</taxon>
        <taxon>Araneidae</taxon>
        <taxon>Araneus</taxon>
    </lineage>
</organism>
<feature type="compositionally biased region" description="Basic and acidic residues" evidence="1">
    <location>
        <begin position="15"/>
        <end position="24"/>
    </location>
</feature>
<comment type="caution">
    <text evidence="2">The sequence shown here is derived from an EMBL/GenBank/DDBJ whole genome shotgun (WGS) entry which is preliminary data.</text>
</comment>
<proteinExistence type="predicted"/>
<evidence type="ECO:0000313" key="3">
    <source>
        <dbReference type="Proteomes" id="UP000499080"/>
    </source>
</evidence>